<organism evidence="2 3">
    <name type="scientific">Pontibacter amylolyticus</name>
    <dbReference type="NCBI Taxonomy" id="1424080"/>
    <lineage>
        <taxon>Bacteria</taxon>
        <taxon>Pseudomonadati</taxon>
        <taxon>Bacteroidota</taxon>
        <taxon>Cytophagia</taxon>
        <taxon>Cytophagales</taxon>
        <taxon>Hymenobacteraceae</taxon>
        <taxon>Pontibacter</taxon>
    </lineage>
</organism>
<evidence type="ECO:0000256" key="1">
    <source>
        <dbReference type="SAM" id="Phobius"/>
    </source>
</evidence>
<keyword evidence="1" id="KW-0812">Transmembrane</keyword>
<accession>A0ABQ1W914</accession>
<reference evidence="3" key="1">
    <citation type="journal article" date="2019" name="Int. J. Syst. Evol. Microbiol.">
        <title>The Global Catalogue of Microorganisms (GCM) 10K type strain sequencing project: providing services to taxonomists for standard genome sequencing and annotation.</title>
        <authorList>
            <consortium name="The Broad Institute Genomics Platform"/>
            <consortium name="The Broad Institute Genome Sequencing Center for Infectious Disease"/>
            <person name="Wu L."/>
            <person name="Ma J."/>
        </authorList>
    </citation>
    <scope>NUCLEOTIDE SEQUENCE [LARGE SCALE GENOMIC DNA]</scope>
    <source>
        <strain evidence="3">CGMCC 1.12749</strain>
    </source>
</reference>
<gene>
    <name evidence="2" type="ORF">GCM10011323_21970</name>
</gene>
<feature type="transmembrane region" description="Helical" evidence="1">
    <location>
        <begin position="44"/>
        <end position="63"/>
    </location>
</feature>
<keyword evidence="1" id="KW-1133">Transmembrane helix</keyword>
<dbReference type="RefSeq" id="WP_188501588.1">
    <property type="nucleotide sequence ID" value="NZ_BMFP01000004.1"/>
</dbReference>
<comment type="caution">
    <text evidence="2">The sequence shown here is derived from an EMBL/GenBank/DDBJ whole genome shotgun (WGS) entry which is preliminary data.</text>
</comment>
<dbReference type="EMBL" id="BMFP01000004">
    <property type="protein sequence ID" value="GGG17359.1"/>
    <property type="molecule type" value="Genomic_DNA"/>
</dbReference>
<evidence type="ECO:0000313" key="3">
    <source>
        <dbReference type="Proteomes" id="UP000634043"/>
    </source>
</evidence>
<dbReference type="Proteomes" id="UP000634043">
    <property type="component" value="Unassembled WGS sequence"/>
</dbReference>
<feature type="transmembrane region" description="Helical" evidence="1">
    <location>
        <begin position="12"/>
        <end position="32"/>
    </location>
</feature>
<keyword evidence="1" id="KW-0472">Membrane</keyword>
<keyword evidence="3" id="KW-1185">Reference proteome</keyword>
<name>A0ABQ1W914_9BACT</name>
<sequence length="105" mass="11426">MKKLILQNTFISPLLIYGGLALIMWPTALRMLGVLNIANNVSPAFLYAGLGVMLVGGALRAYQEQQAGESFFKSYLFRVLVGIAVVAAMMQTGIVKTPAFLQNLF</sequence>
<evidence type="ECO:0000313" key="2">
    <source>
        <dbReference type="EMBL" id="GGG17359.1"/>
    </source>
</evidence>
<protein>
    <submittedName>
        <fullName evidence="2">Uncharacterized protein</fullName>
    </submittedName>
</protein>
<feature type="transmembrane region" description="Helical" evidence="1">
    <location>
        <begin position="75"/>
        <end position="95"/>
    </location>
</feature>
<proteinExistence type="predicted"/>